<name>A0A069S7K1_PHOVU</name>
<organism evidence="1 2">
    <name type="scientific">Phocaeicola vulgatus str. 3975 RP4</name>
    <dbReference type="NCBI Taxonomy" id="1339352"/>
    <lineage>
        <taxon>Bacteria</taxon>
        <taxon>Pseudomonadati</taxon>
        <taxon>Bacteroidota</taxon>
        <taxon>Bacteroidia</taxon>
        <taxon>Bacteroidales</taxon>
        <taxon>Bacteroidaceae</taxon>
        <taxon>Phocaeicola</taxon>
    </lineage>
</organism>
<comment type="caution">
    <text evidence="1">The sequence shown here is derived from an EMBL/GenBank/DDBJ whole genome shotgun (WGS) entry which is preliminary data.</text>
</comment>
<dbReference type="Proteomes" id="UP000027661">
    <property type="component" value="Unassembled WGS sequence"/>
</dbReference>
<accession>A0A069S7K1</accession>
<gene>
    <name evidence="1" type="ORF">M099_3570</name>
</gene>
<evidence type="ECO:0000313" key="1">
    <source>
        <dbReference type="EMBL" id="KDS47035.1"/>
    </source>
</evidence>
<feature type="non-terminal residue" evidence="1">
    <location>
        <position position="84"/>
    </location>
</feature>
<dbReference type="AlphaFoldDB" id="A0A069S7K1"/>
<reference evidence="1 2" key="1">
    <citation type="submission" date="2014-04" db="EMBL/GenBank/DDBJ databases">
        <authorList>
            <person name="Sears C."/>
            <person name="Carroll K."/>
            <person name="Sack B.R."/>
            <person name="Qadri F."/>
            <person name="Myers L.L."/>
            <person name="Chung G.-T."/>
            <person name="Escheverria P."/>
            <person name="Fraser C.M."/>
            <person name="Sadzewicz L."/>
            <person name="Shefchek K.A."/>
            <person name="Tallon L."/>
            <person name="Das S.P."/>
            <person name="Daugherty S."/>
            <person name="Mongodin E.F."/>
        </authorList>
    </citation>
    <scope>NUCLEOTIDE SEQUENCE [LARGE SCALE GENOMIC DNA]</scope>
    <source>
        <strain evidence="1 2">3975 RP4</strain>
    </source>
</reference>
<evidence type="ECO:0000313" key="2">
    <source>
        <dbReference type="Proteomes" id="UP000027661"/>
    </source>
</evidence>
<proteinExistence type="predicted"/>
<sequence>MSENLPNKAVFQSYIWTCAKYDFSPYEKRIIYRLIEFAQRWLEGIKIKDHMHKIEPSDCGVNITMPVASILRDEDDHNYAKAKA</sequence>
<protein>
    <submittedName>
        <fullName evidence="1">Replication domain protein</fullName>
    </submittedName>
</protein>
<dbReference type="EMBL" id="JNHM01000110">
    <property type="protein sequence ID" value="KDS47035.1"/>
    <property type="molecule type" value="Genomic_DNA"/>
</dbReference>